<dbReference type="Proteomes" id="UP001501842">
    <property type="component" value="Unassembled WGS sequence"/>
</dbReference>
<gene>
    <name evidence="3" type="ORF">GCM10010439_31640</name>
</gene>
<protein>
    <submittedName>
        <fullName evidence="3">Thioesterase family protein</fullName>
    </submittedName>
</protein>
<evidence type="ECO:0000259" key="2">
    <source>
        <dbReference type="Pfam" id="PF20789"/>
    </source>
</evidence>
<organism evidence="3 4">
    <name type="scientific">Actinocorallia aurantiaca</name>
    <dbReference type="NCBI Taxonomy" id="46204"/>
    <lineage>
        <taxon>Bacteria</taxon>
        <taxon>Bacillati</taxon>
        <taxon>Actinomycetota</taxon>
        <taxon>Actinomycetes</taxon>
        <taxon>Streptosporangiales</taxon>
        <taxon>Thermomonosporaceae</taxon>
        <taxon>Actinocorallia</taxon>
    </lineage>
</organism>
<name>A0ABP6GNK3_9ACTN</name>
<reference evidence="4" key="1">
    <citation type="journal article" date="2019" name="Int. J. Syst. Evol. Microbiol.">
        <title>The Global Catalogue of Microorganisms (GCM) 10K type strain sequencing project: providing services to taxonomists for standard genome sequencing and annotation.</title>
        <authorList>
            <consortium name="The Broad Institute Genomics Platform"/>
            <consortium name="The Broad Institute Genome Sequencing Center for Infectious Disease"/>
            <person name="Wu L."/>
            <person name="Ma J."/>
        </authorList>
    </citation>
    <scope>NUCLEOTIDE SEQUENCE [LARGE SCALE GENOMIC DNA]</scope>
    <source>
        <strain evidence="4">JCM 8201</strain>
    </source>
</reference>
<dbReference type="Pfam" id="PF20789">
    <property type="entry name" value="4HBT_3C"/>
    <property type="match status" value="1"/>
</dbReference>
<comment type="caution">
    <text evidence="3">The sequence shown here is derived from an EMBL/GenBank/DDBJ whole genome shotgun (WGS) entry which is preliminary data.</text>
</comment>
<keyword evidence="4" id="KW-1185">Reference proteome</keyword>
<dbReference type="Gene3D" id="2.40.160.210">
    <property type="entry name" value="Acyl-CoA thioesterase, double hotdog domain"/>
    <property type="match status" value="1"/>
</dbReference>
<dbReference type="InterPro" id="IPR042171">
    <property type="entry name" value="Acyl-CoA_hotdog"/>
</dbReference>
<feature type="domain" description="Acyl-CoA thioesterase-like C-terminal" evidence="2">
    <location>
        <begin position="189"/>
        <end position="289"/>
    </location>
</feature>
<proteinExistence type="predicted"/>
<evidence type="ECO:0000259" key="1">
    <source>
        <dbReference type="Pfam" id="PF13622"/>
    </source>
</evidence>
<evidence type="ECO:0000313" key="4">
    <source>
        <dbReference type="Proteomes" id="UP001501842"/>
    </source>
</evidence>
<dbReference type="EMBL" id="BAAATZ010000012">
    <property type="protein sequence ID" value="GAA2727009.1"/>
    <property type="molecule type" value="Genomic_DNA"/>
</dbReference>
<dbReference type="InterPro" id="IPR049450">
    <property type="entry name" value="ACOT8-like_C"/>
</dbReference>
<sequence length="294" mass="31388">MSIPTAIRHRGAVVPEAVISPGRPRVRQGHGAAGIIGRMPPFFTLSESGDLLPAPHARGPWAPDMLHGRLLGGLLARAIEREHGTPELRPARLTVDLYRNSRLVPLTVSTELVRDGRRIRVVDASVTGPDGPIARASCVMLRPGDQPPGRSWAPEPWNVPAPETLGEPQNSRDSTHDVWWFGKGDGAPDAAERRRILLRESHPLVEGEPLSPLVRAALAADLSSPIAHWSTSGLHYINADYTLSLGRLPEGEVLGLEAGGHLSAAGIASGQCVMYDLSGPVGHVTNVALANPRL</sequence>
<dbReference type="Pfam" id="PF13622">
    <property type="entry name" value="4HBT_3"/>
    <property type="match status" value="1"/>
</dbReference>
<dbReference type="InterPro" id="IPR049449">
    <property type="entry name" value="TesB_ACOT8-like_N"/>
</dbReference>
<accession>A0ABP6GNK3</accession>
<evidence type="ECO:0000313" key="3">
    <source>
        <dbReference type="EMBL" id="GAA2727009.1"/>
    </source>
</evidence>
<feature type="domain" description="Acyl-CoA thioesterase-like N-terminal HotDog" evidence="1">
    <location>
        <begin position="58"/>
        <end position="140"/>
    </location>
</feature>